<organism evidence="7">
    <name type="scientific">uncultured Aureispira sp</name>
    <dbReference type="NCBI Taxonomy" id="1331704"/>
    <lineage>
        <taxon>Bacteria</taxon>
        <taxon>Pseudomonadati</taxon>
        <taxon>Bacteroidota</taxon>
        <taxon>Saprospiria</taxon>
        <taxon>Saprospirales</taxon>
        <taxon>Saprospiraceae</taxon>
        <taxon>Aureispira</taxon>
        <taxon>environmental samples</taxon>
    </lineage>
</organism>
<evidence type="ECO:0000256" key="4">
    <source>
        <dbReference type="ARBA" id="ARBA00023002"/>
    </source>
</evidence>
<dbReference type="Pfam" id="PF01593">
    <property type="entry name" value="Amino_oxidase"/>
    <property type="match status" value="1"/>
</dbReference>
<dbReference type="AlphaFoldDB" id="A0A6S6UCT8"/>
<dbReference type="InterPro" id="IPR054840">
    <property type="entry name" value="hydcarot_desat_CrtD"/>
</dbReference>
<dbReference type="GO" id="GO:0016491">
    <property type="term" value="F:oxidoreductase activity"/>
    <property type="evidence" value="ECO:0007669"/>
    <property type="project" value="UniProtKB-KW"/>
</dbReference>
<dbReference type="PRINTS" id="PR00419">
    <property type="entry name" value="ADXRDTASE"/>
</dbReference>
<sequence length="488" mass="55467">MKKKIAIIGAGIAGVSAALRLHKRGYAVTVYEKNSYIGGKMNQFVQDGYRWDTGPSVFTLPHLLVELYELYGKKTEDYMMYEKQEHSCFYFFNDGTTFTFYTDLDKLAKEAETKLGVRPEVMLDYLAACKEKYEVVGTMFLENPIHKISLLPWDKVRKALPFLITGGIFKSLDALNKRDLKDEKLIKLFNRYATYNGSNPYEASSILSMIAHLDQTIGTFYPKGGMRRIVGGLYDLAQEQEIDFLLNQTIESCKRVGNQYEIKSNGDLQKFDKVVSAIDHLQFYKHILKDEKLYKKYKKQERSASAFIFYWGMNQSFEALDLHNIFFSKDYKEEFHTIFKDLEVPMDPTIYINITSKCDPEDAPAGGENWFVMVNVPAGKVFSPALTAKLRAAIITKLEKALKRPVESAIVTEKTWFPEKIAQDTGSYMGALYGAAQNTKTAAITRHPNHSTTYKDLYFCGGTVHPGGGVPVSIQSAKIVDKLIEHEH</sequence>
<protein>
    <submittedName>
        <fullName evidence="7">Phytoene desaturase, neurosporene or lycopene producing</fullName>
        <ecNumber evidence="7">1.3.-.-</ecNumber>
    </submittedName>
</protein>
<dbReference type="GO" id="GO:0016117">
    <property type="term" value="P:carotenoid biosynthetic process"/>
    <property type="evidence" value="ECO:0007669"/>
    <property type="project" value="UniProtKB-KW"/>
</dbReference>
<evidence type="ECO:0000313" key="7">
    <source>
        <dbReference type="EMBL" id="CAA6829618.1"/>
    </source>
</evidence>
<evidence type="ECO:0000256" key="1">
    <source>
        <dbReference type="ARBA" id="ARBA00004829"/>
    </source>
</evidence>
<dbReference type="InterPro" id="IPR036188">
    <property type="entry name" value="FAD/NAD-bd_sf"/>
</dbReference>
<keyword evidence="4 5" id="KW-0560">Oxidoreductase</keyword>
<evidence type="ECO:0000259" key="6">
    <source>
        <dbReference type="Pfam" id="PF01593"/>
    </source>
</evidence>
<dbReference type="InterPro" id="IPR002937">
    <property type="entry name" value="Amino_oxidase"/>
</dbReference>
<comment type="similarity">
    <text evidence="2 5">Belongs to the carotenoid/retinoid oxidoreductase family.</text>
</comment>
<evidence type="ECO:0000256" key="3">
    <source>
        <dbReference type="ARBA" id="ARBA00022746"/>
    </source>
</evidence>
<evidence type="ECO:0000256" key="5">
    <source>
        <dbReference type="RuleBase" id="RU362075"/>
    </source>
</evidence>
<dbReference type="EC" id="1.3.-.-" evidence="7"/>
<evidence type="ECO:0000256" key="2">
    <source>
        <dbReference type="ARBA" id="ARBA00006046"/>
    </source>
</evidence>
<reference evidence="7" key="1">
    <citation type="submission" date="2020-01" db="EMBL/GenBank/DDBJ databases">
        <authorList>
            <person name="Meier V. D."/>
            <person name="Meier V D."/>
        </authorList>
    </citation>
    <scope>NUCLEOTIDE SEQUENCE</scope>
    <source>
        <strain evidence="7">HLG_WM_MAG_10</strain>
    </source>
</reference>
<accession>A0A6S6UCT8</accession>
<dbReference type="NCBIfam" id="TIGR02734">
    <property type="entry name" value="crtI_fam"/>
    <property type="match status" value="1"/>
</dbReference>
<dbReference type="Gene3D" id="3.50.50.60">
    <property type="entry name" value="FAD/NAD(P)-binding domain"/>
    <property type="match status" value="1"/>
</dbReference>
<feature type="domain" description="Amine oxidase" evidence="6">
    <location>
        <begin position="12"/>
        <end position="478"/>
    </location>
</feature>
<proteinExistence type="inferred from homology"/>
<comment type="pathway">
    <text evidence="1 5">Carotenoid biosynthesis.</text>
</comment>
<dbReference type="PANTHER" id="PTHR43734">
    <property type="entry name" value="PHYTOENE DESATURASE"/>
    <property type="match status" value="1"/>
</dbReference>
<dbReference type="PANTHER" id="PTHR43734:SF7">
    <property type="entry name" value="4,4'-DIAPONEUROSPORENE OXYGENASE"/>
    <property type="match status" value="1"/>
</dbReference>
<dbReference type="NCBIfam" id="NF042421">
    <property type="entry name" value="hydcarot_desat_CrtD"/>
    <property type="match status" value="1"/>
</dbReference>
<keyword evidence="3 5" id="KW-0125">Carotenoid biosynthesis</keyword>
<gene>
    <name evidence="7" type="ORF">HELGO_WM25150</name>
</gene>
<dbReference type="EMBL" id="CACVAQ010000505">
    <property type="protein sequence ID" value="CAA6829618.1"/>
    <property type="molecule type" value="Genomic_DNA"/>
</dbReference>
<dbReference type="InterPro" id="IPR014105">
    <property type="entry name" value="Carotenoid/retinoid_OxRdtase"/>
</dbReference>
<dbReference type="SUPFAM" id="SSF51905">
    <property type="entry name" value="FAD/NAD(P)-binding domain"/>
    <property type="match status" value="1"/>
</dbReference>
<name>A0A6S6UCT8_9BACT</name>